<proteinExistence type="predicted"/>
<reference evidence="2" key="1">
    <citation type="submission" date="2022-12" db="EMBL/GenBank/DDBJ databases">
        <authorList>
            <person name="Petersen C."/>
        </authorList>
    </citation>
    <scope>NUCLEOTIDE SEQUENCE</scope>
    <source>
        <strain evidence="2">IBT 29677</strain>
    </source>
</reference>
<accession>A0A9X0B4B4</accession>
<gene>
    <name evidence="2" type="ORF">N7509_010148</name>
</gene>
<comment type="caution">
    <text evidence="2">The sequence shown here is derived from an EMBL/GenBank/DDBJ whole genome shotgun (WGS) entry which is preliminary data.</text>
</comment>
<dbReference type="GeneID" id="81373765"/>
<dbReference type="AlphaFoldDB" id="A0A9X0B4B4"/>
<reference evidence="2" key="2">
    <citation type="journal article" date="2023" name="IMA Fungus">
        <title>Comparative genomic study of the Penicillium genus elucidates a diverse pangenome and 15 lateral gene transfer events.</title>
        <authorList>
            <person name="Petersen C."/>
            <person name="Sorensen T."/>
            <person name="Nielsen M.R."/>
            <person name="Sondergaard T.E."/>
            <person name="Sorensen J.L."/>
            <person name="Fitzpatrick D.A."/>
            <person name="Frisvad J.C."/>
            <person name="Nielsen K.L."/>
        </authorList>
    </citation>
    <scope>NUCLEOTIDE SEQUENCE</scope>
    <source>
        <strain evidence="2">IBT 29677</strain>
    </source>
</reference>
<dbReference type="EMBL" id="JAPZBU010000009">
    <property type="protein sequence ID" value="KAJ5387607.1"/>
    <property type="molecule type" value="Genomic_DNA"/>
</dbReference>
<evidence type="ECO:0000256" key="1">
    <source>
        <dbReference type="SAM" id="MobiDB-lite"/>
    </source>
</evidence>
<organism evidence="2 3">
    <name type="scientific">Penicillium cosmopolitanum</name>
    <dbReference type="NCBI Taxonomy" id="1131564"/>
    <lineage>
        <taxon>Eukaryota</taxon>
        <taxon>Fungi</taxon>
        <taxon>Dikarya</taxon>
        <taxon>Ascomycota</taxon>
        <taxon>Pezizomycotina</taxon>
        <taxon>Eurotiomycetes</taxon>
        <taxon>Eurotiomycetidae</taxon>
        <taxon>Eurotiales</taxon>
        <taxon>Aspergillaceae</taxon>
        <taxon>Penicillium</taxon>
    </lineage>
</organism>
<sequence length="163" mass="18436">MTCDLCIIASHRERRVDSSTQADSDGMNCIQIPRSRLYPQSQHPPKNQTPNHQTVYTQKSFRIWHRLNNNSHLAWPQSEEAEQVVCKYTSYGDWLLWVSPLGDASSPLLELEPEPESDTSDGNVPGDASFRGHSESKDNIGNESAMLLPFLQIVKHNDMGMLE</sequence>
<protein>
    <submittedName>
        <fullName evidence="2">Uncharacterized protein</fullName>
    </submittedName>
</protein>
<feature type="region of interest" description="Disordered" evidence="1">
    <location>
        <begin position="107"/>
        <end position="140"/>
    </location>
</feature>
<name>A0A9X0B4B4_9EURO</name>
<evidence type="ECO:0000313" key="3">
    <source>
        <dbReference type="Proteomes" id="UP001147747"/>
    </source>
</evidence>
<feature type="compositionally biased region" description="Basic and acidic residues" evidence="1">
    <location>
        <begin position="130"/>
        <end position="140"/>
    </location>
</feature>
<dbReference type="Proteomes" id="UP001147747">
    <property type="component" value="Unassembled WGS sequence"/>
</dbReference>
<dbReference type="RefSeq" id="XP_056485405.1">
    <property type="nucleotide sequence ID" value="XM_056634785.1"/>
</dbReference>
<evidence type="ECO:0000313" key="2">
    <source>
        <dbReference type="EMBL" id="KAJ5387607.1"/>
    </source>
</evidence>
<keyword evidence="3" id="KW-1185">Reference proteome</keyword>